<proteinExistence type="predicted"/>
<protein>
    <submittedName>
        <fullName evidence="1">Integrase catalytic domain-containing protein</fullName>
    </submittedName>
</protein>
<gene>
    <name evidence="1" type="ORF">TNCT_411231</name>
</gene>
<accession>A0A8X6K090</accession>
<sequence length="86" mass="9964">MELYSTYFSPFRLIVRSNNQEPSVLNSRPLSPLSSDPSDFNPLTPEHFLTSNAIASFPEPNTASDSLYYHSRWKLIQTLRNKFLNR</sequence>
<organism evidence="1 2">
    <name type="scientific">Trichonephila clavata</name>
    <name type="common">Joro spider</name>
    <name type="synonym">Nephila clavata</name>
    <dbReference type="NCBI Taxonomy" id="2740835"/>
    <lineage>
        <taxon>Eukaryota</taxon>
        <taxon>Metazoa</taxon>
        <taxon>Ecdysozoa</taxon>
        <taxon>Arthropoda</taxon>
        <taxon>Chelicerata</taxon>
        <taxon>Arachnida</taxon>
        <taxon>Araneae</taxon>
        <taxon>Araneomorphae</taxon>
        <taxon>Entelegynae</taxon>
        <taxon>Araneoidea</taxon>
        <taxon>Nephilidae</taxon>
        <taxon>Trichonephila</taxon>
    </lineage>
</organism>
<dbReference type="Proteomes" id="UP000887116">
    <property type="component" value="Unassembled WGS sequence"/>
</dbReference>
<evidence type="ECO:0000313" key="2">
    <source>
        <dbReference type="Proteomes" id="UP000887116"/>
    </source>
</evidence>
<dbReference type="AlphaFoldDB" id="A0A8X6K090"/>
<reference evidence="1" key="1">
    <citation type="submission" date="2020-07" db="EMBL/GenBank/DDBJ databases">
        <title>Multicomponent nature underlies the extraordinary mechanical properties of spider dragline silk.</title>
        <authorList>
            <person name="Kono N."/>
            <person name="Nakamura H."/>
            <person name="Mori M."/>
            <person name="Yoshida Y."/>
            <person name="Ohtoshi R."/>
            <person name="Malay A.D."/>
            <person name="Moran D.A.P."/>
            <person name="Tomita M."/>
            <person name="Numata K."/>
            <person name="Arakawa K."/>
        </authorList>
    </citation>
    <scope>NUCLEOTIDE SEQUENCE</scope>
</reference>
<name>A0A8X6K090_TRICU</name>
<dbReference type="EMBL" id="BMAO01018636">
    <property type="protein sequence ID" value="GFR24876.1"/>
    <property type="molecule type" value="Genomic_DNA"/>
</dbReference>
<keyword evidence="2" id="KW-1185">Reference proteome</keyword>
<comment type="caution">
    <text evidence="1">The sequence shown here is derived from an EMBL/GenBank/DDBJ whole genome shotgun (WGS) entry which is preliminary data.</text>
</comment>
<evidence type="ECO:0000313" key="1">
    <source>
        <dbReference type="EMBL" id="GFR24876.1"/>
    </source>
</evidence>